<feature type="transmembrane region" description="Helical" evidence="1">
    <location>
        <begin position="141"/>
        <end position="163"/>
    </location>
</feature>
<dbReference type="AlphaFoldDB" id="A0A164HGQ1"/>
<reference evidence="3 4" key="1">
    <citation type="submission" date="2016-04" db="EMBL/GenBank/DDBJ databases">
        <authorList>
            <person name="Evans L.H."/>
            <person name="Alamgir A."/>
            <person name="Owens N."/>
            <person name="Weber N.D."/>
            <person name="Virtaneva K."/>
            <person name="Barbian K."/>
            <person name="Babar A."/>
            <person name="Rosenke K."/>
        </authorList>
    </citation>
    <scope>NUCLEOTIDE SEQUENCE [LARGE SCALE GENOMIC DNA]</scope>
    <source>
        <strain evidence="3 4">IFM 0406</strain>
    </source>
</reference>
<feature type="transmembrane region" description="Helical" evidence="1">
    <location>
        <begin position="34"/>
        <end position="56"/>
    </location>
</feature>
<dbReference type="STRING" id="455432.AWN90_11555"/>
<evidence type="ECO:0000313" key="4">
    <source>
        <dbReference type="Proteomes" id="UP000076512"/>
    </source>
</evidence>
<dbReference type="NCBIfam" id="NF042915">
    <property type="entry name" value="MAB_1171c_fam"/>
    <property type="match status" value="1"/>
</dbReference>
<dbReference type="OrthoDB" id="4772902at2"/>
<dbReference type="InterPro" id="IPR050039">
    <property type="entry name" value="MAB_1171c-like"/>
</dbReference>
<keyword evidence="1" id="KW-1133">Transmembrane helix</keyword>
<protein>
    <recommendedName>
        <fullName evidence="2">DUF6545 domain-containing protein</fullName>
    </recommendedName>
</protein>
<evidence type="ECO:0000256" key="1">
    <source>
        <dbReference type="SAM" id="Phobius"/>
    </source>
</evidence>
<dbReference type="InterPro" id="IPR046675">
    <property type="entry name" value="DUF6545"/>
</dbReference>
<sequence>MIDFVKYLVGVICLIVAAFKGLQLRRQESVSAAGWYTVVCFFLLGLAAFAIAPGTLHAASSFEPFPNFARWVGNSLAVAAGWCVFAILAHTVRDPAKAQRLVVRQAVIAGLVVVAMGALLVAGHTRFTTEFVTVYGKRPSITAYLALFSAYLSWAFVAFIALIRRYSAATPDRPLRAGLRIMMLGAFAGLLWAAWKTIVLVINQIAPHPVKVEALVTALLSSSAEALIAAGGIVALAFRFVRVPLERARTARYCRQLEPLWSQMYRALPEIKLAPIEQGDEFSVYRRVIEIRDANLALRAHCHPEVRRWAVEAARQAGITGEKADVIAEAAVIAGAIDAHAAGVGYPAESAAVEMHRGTGDIESERDWLIRVSRAFAGDPIVQQVRGRAISTLQRENR</sequence>
<proteinExistence type="predicted"/>
<keyword evidence="1" id="KW-0812">Transmembrane</keyword>
<name>A0A164HGQ1_9NOCA</name>
<feature type="transmembrane region" description="Helical" evidence="1">
    <location>
        <begin position="101"/>
        <end position="121"/>
    </location>
</feature>
<dbReference type="EMBL" id="LWGR01000021">
    <property type="protein sequence ID" value="KZM68497.1"/>
    <property type="molecule type" value="Genomic_DNA"/>
</dbReference>
<feature type="transmembrane region" description="Helical" evidence="1">
    <location>
        <begin position="6"/>
        <end position="22"/>
    </location>
</feature>
<keyword evidence="1" id="KW-0472">Membrane</keyword>
<dbReference type="Pfam" id="PF20182">
    <property type="entry name" value="DUF6545"/>
    <property type="match status" value="1"/>
</dbReference>
<comment type="caution">
    <text evidence="3">The sequence shown here is derived from an EMBL/GenBank/DDBJ whole genome shotgun (WGS) entry which is preliminary data.</text>
</comment>
<feature type="transmembrane region" description="Helical" evidence="1">
    <location>
        <begin position="68"/>
        <end position="89"/>
    </location>
</feature>
<dbReference type="Proteomes" id="UP000076512">
    <property type="component" value="Unassembled WGS sequence"/>
</dbReference>
<accession>A0A164HGQ1</accession>
<feature type="domain" description="DUF6545" evidence="2">
    <location>
        <begin position="248"/>
        <end position="376"/>
    </location>
</feature>
<organism evidence="3 4">
    <name type="scientific">Nocardia terpenica</name>
    <dbReference type="NCBI Taxonomy" id="455432"/>
    <lineage>
        <taxon>Bacteria</taxon>
        <taxon>Bacillati</taxon>
        <taxon>Actinomycetota</taxon>
        <taxon>Actinomycetes</taxon>
        <taxon>Mycobacteriales</taxon>
        <taxon>Nocardiaceae</taxon>
        <taxon>Nocardia</taxon>
    </lineage>
</organism>
<feature type="transmembrane region" description="Helical" evidence="1">
    <location>
        <begin position="226"/>
        <end position="245"/>
    </location>
</feature>
<keyword evidence="4" id="KW-1185">Reference proteome</keyword>
<dbReference type="RefSeq" id="WP_067580155.1">
    <property type="nucleotide sequence ID" value="NZ_JAAFZG010000001.1"/>
</dbReference>
<feature type="transmembrane region" description="Helical" evidence="1">
    <location>
        <begin position="184"/>
        <end position="206"/>
    </location>
</feature>
<evidence type="ECO:0000259" key="2">
    <source>
        <dbReference type="Pfam" id="PF20182"/>
    </source>
</evidence>
<evidence type="ECO:0000313" key="3">
    <source>
        <dbReference type="EMBL" id="KZM68497.1"/>
    </source>
</evidence>
<gene>
    <name evidence="3" type="ORF">AWN90_11555</name>
</gene>